<keyword evidence="3 4" id="KW-0378">Hydrolase</keyword>
<feature type="domain" description="Enoyl-CoA hydratase/isomerase" evidence="5">
    <location>
        <begin position="22"/>
        <end position="79"/>
    </location>
</feature>
<comment type="caution">
    <text evidence="6">The sequence shown here is derived from an EMBL/GenBank/DDBJ whole genome shotgun (WGS) entry which is preliminary data.</text>
</comment>
<sequence>MASLNPHDEQVILVQEPNSSVRSLTLNRPKQLNALSDDMVPWLVELLLVNQQDAKVKLVILKGEGSAFCAGADAAAIARLL</sequence>
<dbReference type="GO" id="GO:0003860">
    <property type="term" value="F:3-hydroxyisobutyryl-CoA hydrolase activity"/>
    <property type="evidence" value="ECO:0007669"/>
    <property type="project" value="UniProtKB-UniRule"/>
</dbReference>
<dbReference type="InterPro" id="IPR032259">
    <property type="entry name" value="HIBYL-CoA-H"/>
</dbReference>
<evidence type="ECO:0000256" key="4">
    <source>
        <dbReference type="RuleBase" id="RU369070"/>
    </source>
</evidence>
<proteinExistence type="inferred from homology"/>
<organism evidence="6 7">
    <name type="scientific">Rubus argutus</name>
    <name type="common">Southern blackberry</name>
    <dbReference type="NCBI Taxonomy" id="59490"/>
    <lineage>
        <taxon>Eukaryota</taxon>
        <taxon>Viridiplantae</taxon>
        <taxon>Streptophyta</taxon>
        <taxon>Embryophyta</taxon>
        <taxon>Tracheophyta</taxon>
        <taxon>Spermatophyta</taxon>
        <taxon>Magnoliopsida</taxon>
        <taxon>eudicotyledons</taxon>
        <taxon>Gunneridae</taxon>
        <taxon>Pentapetalae</taxon>
        <taxon>rosids</taxon>
        <taxon>fabids</taxon>
        <taxon>Rosales</taxon>
        <taxon>Rosaceae</taxon>
        <taxon>Rosoideae</taxon>
        <taxon>Rosoideae incertae sedis</taxon>
        <taxon>Rubus</taxon>
    </lineage>
</organism>
<reference evidence="6 7" key="1">
    <citation type="journal article" date="2023" name="G3 (Bethesda)">
        <title>A chromosome-length genome assembly and annotation of blackberry (Rubus argutus, cv. 'Hillquist').</title>
        <authorList>
            <person name="Bruna T."/>
            <person name="Aryal R."/>
            <person name="Dudchenko O."/>
            <person name="Sargent D.J."/>
            <person name="Mead D."/>
            <person name="Buti M."/>
            <person name="Cavallini A."/>
            <person name="Hytonen T."/>
            <person name="Andres J."/>
            <person name="Pham M."/>
            <person name="Weisz D."/>
            <person name="Mascagni F."/>
            <person name="Usai G."/>
            <person name="Natali L."/>
            <person name="Bassil N."/>
            <person name="Fernandez G.E."/>
            <person name="Lomsadze A."/>
            <person name="Armour M."/>
            <person name="Olukolu B."/>
            <person name="Poorten T."/>
            <person name="Britton C."/>
            <person name="Davik J."/>
            <person name="Ashrafi H."/>
            <person name="Aiden E.L."/>
            <person name="Borodovsky M."/>
            <person name="Worthington M."/>
        </authorList>
    </citation>
    <scope>NUCLEOTIDE SEQUENCE [LARGE SCALE GENOMIC DNA]</scope>
    <source>
        <strain evidence="6">PI 553951</strain>
    </source>
</reference>
<evidence type="ECO:0000256" key="2">
    <source>
        <dbReference type="ARBA" id="ARBA00011915"/>
    </source>
</evidence>
<dbReference type="GO" id="GO:0006574">
    <property type="term" value="P:L-valine catabolic process"/>
    <property type="evidence" value="ECO:0007669"/>
    <property type="project" value="UniProtKB-UniRule"/>
</dbReference>
<dbReference type="InterPro" id="IPR045004">
    <property type="entry name" value="ECH_dom"/>
</dbReference>
<comment type="pathway">
    <text evidence="4">Amino-acid degradation; L-valine degradation.</text>
</comment>
<dbReference type="PANTHER" id="PTHR43176">
    <property type="entry name" value="3-HYDROXYISOBUTYRYL-COA HYDROLASE-RELATED"/>
    <property type="match status" value="1"/>
</dbReference>
<dbReference type="SUPFAM" id="SSF52096">
    <property type="entry name" value="ClpP/crotonase"/>
    <property type="match status" value="1"/>
</dbReference>
<dbReference type="Proteomes" id="UP001457282">
    <property type="component" value="Unassembled WGS sequence"/>
</dbReference>
<protein>
    <recommendedName>
        <fullName evidence="2 4">3-hydroxyisobutyryl-CoA hydrolase</fullName>
        <shortName evidence="4">HIB-CoA hydrolase</shortName>
        <shortName evidence="4">HIBYL-CoA-H</shortName>
        <ecNumber evidence="2 4">3.1.2.4</ecNumber>
    </recommendedName>
    <alternativeName>
        <fullName evidence="4">3-hydroxyisobutyryl-coenzyme A hydrolase</fullName>
    </alternativeName>
</protein>
<evidence type="ECO:0000259" key="5">
    <source>
        <dbReference type="Pfam" id="PF16113"/>
    </source>
</evidence>
<dbReference type="PANTHER" id="PTHR43176:SF3">
    <property type="entry name" value="3-HYDROXYISOBUTYRYL-COA HYDROLASE, MITOCHONDRIAL"/>
    <property type="match status" value="1"/>
</dbReference>
<comment type="function">
    <text evidence="4">Hydrolyzes 3-hydroxyisobutyryl-CoA (HIBYL-CoA), a saline catabolite. Has high activity toward isobutyryl-CoA. Could be an isobutyryl-CoA dehydrogenase that functions in valine catabolism.</text>
</comment>
<evidence type="ECO:0000256" key="1">
    <source>
        <dbReference type="ARBA" id="ARBA00001709"/>
    </source>
</evidence>
<dbReference type="Gene3D" id="3.30.300.220">
    <property type="match status" value="1"/>
</dbReference>
<accession>A0AAW1VZD8</accession>
<dbReference type="EMBL" id="JBEDUW010000007">
    <property type="protein sequence ID" value="KAK9913160.1"/>
    <property type="molecule type" value="Genomic_DNA"/>
</dbReference>
<dbReference type="EC" id="3.1.2.4" evidence="2 4"/>
<comment type="catalytic activity">
    <reaction evidence="1 4">
        <text>3-hydroxy-2-methylpropanoyl-CoA + H2O = 3-hydroxy-2-methylpropanoate + CoA + H(+)</text>
        <dbReference type="Rhea" id="RHEA:20888"/>
        <dbReference type="ChEBI" id="CHEBI:11805"/>
        <dbReference type="ChEBI" id="CHEBI:15377"/>
        <dbReference type="ChEBI" id="CHEBI:15378"/>
        <dbReference type="ChEBI" id="CHEBI:57287"/>
        <dbReference type="ChEBI" id="CHEBI:57340"/>
        <dbReference type="EC" id="3.1.2.4"/>
    </reaction>
</comment>
<name>A0AAW1VZD8_RUBAR</name>
<keyword evidence="7" id="KW-1185">Reference proteome</keyword>
<dbReference type="InterPro" id="IPR029045">
    <property type="entry name" value="ClpP/crotonase-like_dom_sf"/>
</dbReference>
<gene>
    <name evidence="6" type="ORF">M0R45_036984</name>
</gene>
<dbReference type="AlphaFoldDB" id="A0AAW1VZD8"/>
<evidence type="ECO:0000313" key="6">
    <source>
        <dbReference type="EMBL" id="KAK9913160.1"/>
    </source>
</evidence>
<evidence type="ECO:0000313" key="7">
    <source>
        <dbReference type="Proteomes" id="UP001457282"/>
    </source>
</evidence>
<dbReference type="Pfam" id="PF16113">
    <property type="entry name" value="ECH_2"/>
    <property type="match status" value="1"/>
</dbReference>
<evidence type="ECO:0000256" key="3">
    <source>
        <dbReference type="ARBA" id="ARBA00022801"/>
    </source>
</evidence>
<comment type="similarity">
    <text evidence="4">Belongs to the enoyl-CoA hydratase/isomerase family.</text>
</comment>